<feature type="signal peptide" evidence="1">
    <location>
        <begin position="1"/>
        <end position="20"/>
    </location>
</feature>
<feature type="chain" id="PRO_5002043966" evidence="1">
    <location>
        <begin position="21"/>
        <end position="50"/>
    </location>
</feature>
<proteinExistence type="predicted"/>
<protein>
    <submittedName>
        <fullName evidence="2">Uncharacterized protein</fullName>
    </submittedName>
</protein>
<organism evidence="2">
    <name type="scientific">Arundo donax</name>
    <name type="common">Giant reed</name>
    <name type="synonym">Donax arundinaceus</name>
    <dbReference type="NCBI Taxonomy" id="35708"/>
    <lineage>
        <taxon>Eukaryota</taxon>
        <taxon>Viridiplantae</taxon>
        <taxon>Streptophyta</taxon>
        <taxon>Embryophyta</taxon>
        <taxon>Tracheophyta</taxon>
        <taxon>Spermatophyta</taxon>
        <taxon>Magnoliopsida</taxon>
        <taxon>Liliopsida</taxon>
        <taxon>Poales</taxon>
        <taxon>Poaceae</taxon>
        <taxon>PACMAD clade</taxon>
        <taxon>Arundinoideae</taxon>
        <taxon>Arundineae</taxon>
        <taxon>Arundo</taxon>
    </lineage>
</organism>
<name>A0A0A9ASU9_ARUDO</name>
<evidence type="ECO:0000313" key="2">
    <source>
        <dbReference type="EMBL" id="JAD54834.1"/>
    </source>
</evidence>
<dbReference type="AlphaFoldDB" id="A0A0A9ASU9"/>
<sequence length="50" mass="5354">MPSSLACALITGWALYIAQTTEMGNMTPPCHSQVLMAVQTQMCLQQGSLP</sequence>
<evidence type="ECO:0000256" key="1">
    <source>
        <dbReference type="SAM" id="SignalP"/>
    </source>
</evidence>
<keyword evidence="1" id="KW-0732">Signal</keyword>
<reference evidence="2" key="1">
    <citation type="submission" date="2014-09" db="EMBL/GenBank/DDBJ databases">
        <authorList>
            <person name="Magalhaes I.L.F."/>
            <person name="Oliveira U."/>
            <person name="Santos F.R."/>
            <person name="Vidigal T.H.D.A."/>
            <person name="Brescovit A.D."/>
            <person name="Santos A.J."/>
        </authorList>
    </citation>
    <scope>NUCLEOTIDE SEQUENCE</scope>
    <source>
        <tissue evidence="2">Shoot tissue taken approximately 20 cm above the soil surface</tissue>
    </source>
</reference>
<dbReference type="EMBL" id="GBRH01243061">
    <property type="protein sequence ID" value="JAD54834.1"/>
    <property type="molecule type" value="Transcribed_RNA"/>
</dbReference>
<reference evidence="2" key="2">
    <citation type="journal article" date="2015" name="Data Brief">
        <title>Shoot transcriptome of the giant reed, Arundo donax.</title>
        <authorList>
            <person name="Barrero R.A."/>
            <person name="Guerrero F.D."/>
            <person name="Moolhuijzen P."/>
            <person name="Goolsby J.A."/>
            <person name="Tidwell J."/>
            <person name="Bellgard S.E."/>
            <person name="Bellgard M.I."/>
        </authorList>
    </citation>
    <scope>NUCLEOTIDE SEQUENCE</scope>
    <source>
        <tissue evidence="2">Shoot tissue taken approximately 20 cm above the soil surface</tissue>
    </source>
</reference>
<accession>A0A0A9ASU9</accession>